<feature type="compositionally biased region" description="Basic and acidic residues" evidence="1">
    <location>
        <begin position="471"/>
        <end position="488"/>
    </location>
</feature>
<feature type="transmembrane region" description="Helical" evidence="2">
    <location>
        <begin position="31"/>
        <end position="59"/>
    </location>
</feature>
<dbReference type="EMBL" id="BOMY01000051">
    <property type="protein sequence ID" value="GIF25324.1"/>
    <property type="molecule type" value="Genomic_DNA"/>
</dbReference>
<feature type="transmembrane region" description="Helical" evidence="2">
    <location>
        <begin position="65"/>
        <end position="85"/>
    </location>
</feature>
<keyword evidence="2" id="KW-0812">Transmembrane</keyword>
<protein>
    <recommendedName>
        <fullName evidence="5">DMSO/TMAO reductase YedYZ heme-binding membrane subunit</fullName>
    </recommendedName>
</protein>
<feature type="transmembrane region" description="Helical" evidence="2">
    <location>
        <begin position="176"/>
        <end position="194"/>
    </location>
</feature>
<proteinExistence type="predicted"/>
<evidence type="ECO:0000256" key="1">
    <source>
        <dbReference type="SAM" id="MobiDB-lite"/>
    </source>
</evidence>
<organism evidence="3 4">
    <name type="scientific">Paractinoplanes tereljensis</name>
    <dbReference type="NCBI Taxonomy" id="571912"/>
    <lineage>
        <taxon>Bacteria</taxon>
        <taxon>Bacillati</taxon>
        <taxon>Actinomycetota</taxon>
        <taxon>Actinomycetes</taxon>
        <taxon>Micromonosporales</taxon>
        <taxon>Micromonosporaceae</taxon>
        <taxon>Paractinoplanes</taxon>
    </lineage>
</organism>
<evidence type="ECO:0000313" key="4">
    <source>
        <dbReference type="Proteomes" id="UP000623608"/>
    </source>
</evidence>
<evidence type="ECO:0000313" key="3">
    <source>
        <dbReference type="EMBL" id="GIF25324.1"/>
    </source>
</evidence>
<dbReference type="Proteomes" id="UP000623608">
    <property type="component" value="Unassembled WGS sequence"/>
</dbReference>
<feature type="region of interest" description="Disordered" evidence="1">
    <location>
        <begin position="253"/>
        <end position="274"/>
    </location>
</feature>
<feature type="compositionally biased region" description="Basic and acidic residues" evidence="1">
    <location>
        <begin position="544"/>
        <end position="555"/>
    </location>
</feature>
<feature type="compositionally biased region" description="Basic and acidic residues" evidence="1">
    <location>
        <begin position="497"/>
        <end position="516"/>
    </location>
</feature>
<sequence length="584" mass="65691">MARTGNNQRSANRVAVDVGATGTRSVGKGSVFVLGASVLAAIWALAMMTSMGRVVYVYVFMYLEFYMGVLVLVSISITIMVGLVSTDRLVLSIRQRVFLQSIHRTTGVIAVVSLFFHLWTKTAESHIRVIDIFIPFIAQSNKALYIGLGQITAYLLVLVIWTGIARARFIGRGKPWMWRALHSISYLMWPLALLHGLGAGRAAKPWVIVSYVVCVLMVLIGLAVRLSVSLNRRKDFASPAGLGASNSVGQMVPTASPAMKAPRRGGPPAPEPERLGPVAVVDAFQPAAPRNTAPPVQELAPQDAERGRRFADEDLVAPAPRQRRPMVEDEIEYDEPGPRGGRRYPGEETSTRMRRPELEDTSTRMRRPDLEDTSTRMRRPEMDDTSTRMRRVEMDDTSTRMRRVEMDDTSTGMRRIEADEPSRGRRYAADDDFDPRPRRRPAEQPEYDEAPRGRRRADAEFDEPQMPRQRSRYDEEPPARRSRYEPRYSDFGPETEDAPRDRRDRGADLDRADSGRHSRSGFVDMADPDETPTLVDMASRRARRAEQESGTDRAGRGARRNGRGRLSDDVADDQYWSQLRGEAN</sequence>
<name>A0A919TXH6_9ACTN</name>
<evidence type="ECO:0000256" key="2">
    <source>
        <dbReference type="SAM" id="Phobius"/>
    </source>
</evidence>
<feature type="compositionally biased region" description="Basic and acidic residues" evidence="1">
    <location>
        <begin position="414"/>
        <end position="459"/>
    </location>
</feature>
<gene>
    <name evidence="3" type="ORF">Ate02nite_80540</name>
</gene>
<comment type="caution">
    <text evidence="3">The sequence shown here is derived from an EMBL/GenBank/DDBJ whole genome shotgun (WGS) entry which is preliminary data.</text>
</comment>
<feature type="region of interest" description="Disordered" evidence="1">
    <location>
        <begin position="287"/>
        <end position="584"/>
    </location>
</feature>
<feature type="transmembrane region" description="Helical" evidence="2">
    <location>
        <begin position="206"/>
        <end position="224"/>
    </location>
</feature>
<feature type="transmembrane region" description="Helical" evidence="2">
    <location>
        <begin position="143"/>
        <end position="164"/>
    </location>
</feature>
<keyword evidence="2" id="KW-1133">Transmembrane helix</keyword>
<evidence type="ECO:0008006" key="5">
    <source>
        <dbReference type="Google" id="ProtNLM"/>
    </source>
</evidence>
<feature type="compositionally biased region" description="Basic and acidic residues" evidence="1">
    <location>
        <begin position="344"/>
        <end position="406"/>
    </location>
</feature>
<accession>A0A919TXH6</accession>
<reference evidence="3" key="1">
    <citation type="submission" date="2021-01" db="EMBL/GenBank/DDBJ databases">
        <title>Whole genome shotgun sequence of Actinoplanes tereljensis NBRC 105297.</title>
        <authorList>
            <person name="Komaki H."/>
            <person name="Tamura T."/>
        </authorList>
    </citation>
    <scope>NUCLEOTIDE SEQUENCE</scope>
    <source>
        <strain evidence="3">NBRC 105297</strain>
    </source>
</reference>
<dbReference type="AlphaFoldDB" id="A0A919TXH6"/>
<keyword evidence="4" id="KW-1185">Reference proteome</keyword>
<keyword evidence="2" id="KW-0472">Membrane</keyword>
<feature type="compositionally biased region" description="Basic and acidic residues" evidence="1">
    <location>
        <begin position="303"/>
        <end position="312"/>
    </location>
</feature>